<keyword evidence="2" id="KW-1185">Reference proteome</keyword>
<feature type="non-terminal residue" evidence="1">
    <location>
        <position position="56"/>
    </location>
</feature>
<evidence type="ECO:0000313" key="2">
    <source>
        <dbReference type="Proteomes" id="UP000499080"/>
    </source>
</evidence>
<evidence type="ECO:0000313" key="1">
    <source>
        <dbReference type="EMBL" id="GBM94591.1"/>
    </source>
</evidence>
<accession>A0A4Y2JWB2</accession>
<dbReference type="OrthoDB" id="6161264at2759"/>
<dbReference type="AlphaFoldDB" id="A0A4Y2JWB2"/>
<dbReference type="EMBL" id="BGPR01192230">
    <property type="protein sequence ID" value="GBM94591.1"/>
    <property type="molecule type" value="Genomic_DNA"/>
</dbReference>
<sequence>MLGLEYGPSLGKLYGQHGLELKKILGAEKAIAWPHLYYYPILAKEKEHEIGFGKEI</sequence>
<comment type="caution">
    <text evidence="1">The sequence shown here is derived from an EMBL/GenBank/DDBJ whole genome shotgun (WGS) entry which is preliminary data.</text>
</comment>
<reference evidence="1 2" key="1">
    <citation type="journal article" date="2019" name="Sci. Rep.">
        <title>Orb-weaving spider Araneus ventricosus genome elucidates the spidroin gene catalogue.</title>
        <authorList>
            <person name="Kono N."/>
            <person name="Nakamura H."/>
            <person name="Ohtoshi R."/>
            <person name="Moran D.A.P."/>
            <person name="Shinohara A."/>
            <person name="Yoshida Y."/>
            <person name="Fujiwara M."/>
            <person name="Mori M."/>
            <person name="Tomita M."/>
            <person name="Arakawa K."/>
        </authorList>
    </citation>
    <scope>NUCLEOTIDE SEQUENCE [LARGE SCALE GENOMIC DNA]</scope>
</reference>
<dbReference type="Proteomes" id="UP000499080">
    <property type="component" value="Unassembled WGS sequence"/>
</dbReference>
<protein>
    <submittedName>
        <fullName evidence="1">Uncharacterized protein</fullName>
    </submittedName>
</protein>
<gene>
    <name evidence="1" type="ORF">AVEN_56955_1</name>
</gene>
<organism evidence="1 2">
    <name type="scientific">Araneus ventricosus</name>
    <name type="common">Orbweaver spider</name>
    <name type="synonym">Epeira ventricosa</name>
    <dbReference type="NCBI Taxonomy" id="182803"/>
    <lineage>
        <taxon>Eukaryota</taxon>
        <taxon>Metazoa</taxon>
        <taxon>Ecdysozoa</taxon>
        <taxon>Arthropoda</taxon>
        <taxon>Chelicerata</taxon>
        <taxon>Arachnida</taxon>
        <taxon>Araneae</taxon>
        <taxon>Araneomorphae</taxon>
        <taxon>Entelegynae</taxon>
        <taxon>Araneoidea</taxon>
        <taxon>Araneidae</taxon>
        <taxon>Araneus</taxon>
    </lineage>
</organism>
<name>A0A4Y2JWB2_ARAVE</name>
<proteinExistence type="predicted"/>